<evidence type="ECO:0000259" key="9">
    <source>
        <dbReference type="SMART" id="SM00986"/>
    </source>
</evidence>
<keyword evidence="7" id="KW-0234">DNA repair</keyword>
<evidence type="ECO:0000256" key="4">
    <source>
        <dbReference type="ARBA" id="ARBA00022801"/>
    </source>
</evidence>
<evidence type="ECO:0000256" key="3">
    <source>
        <dbReference type="ARBA" id="ARBA00022763"/>
    </source>
</evidence>
<dbReference type="RefSeq" id="WP_141375105.1">
    <property type="nucleotide sequence ID" value="NZ_BAPL01000015.1"/>
</dbReference>
<sequence>MEAHLSLLRLYTEWGVDFAMADLPRAARAMQETGLRLPRTHHPDGASPPPMPHQPAPARRPAQASGSTARPHASARAPVGAPVPIGDSIEQARLAAEKADTIEALLSSMNSFDGCPLRTTATHTVPPRGPLRAPVLFIGDAPDADEDRSGQVFSGRCGAALDEMLAPLPLARDTLALAPALPWRPPGGRPPSDLEQRLCRPFLERAVTLLAPRRIVLCGRLAAHMLLGPETAPPRRQWLSFEQPGQPARPVLAMRHPLQLQASATARREIWHALMMVMQSLRTES</sequence>
<feature type="compositionally biased region" description="Pro residues" evidence="8">
    <location>
        <begin position="46"/>
        <end position="55"/>
    </location>
</feature>
<dbReference type="InterPro" id="IPR005122">
    <property type="entry name" value="Uracil-DNA_glycosylase-like"/>
</dbReference>
<dbReference type="SUPFAM" id="SSF52141">
    <property type="entry name" value="Uracil-DNA glycosylase-like"/>
    <property type="match status" value="1"/>
</dbReference>
<accession>A0A4Y3TWN1</accession>
<gene>
    <name evidence="10" type="ORF">APE01nite_09520</name>
</gene>
<dbReference type="EMBL" id="BJMV01000003">
    <property type="protein sequence ID" value="GEB85155.1"/>
    <property type="molecule type" value="Genomic_DNA"/>
</dbReference>
<comment type="caution">
    <text evidence="10">The sequence shown here is derived from an EMBL/GenBank/DDBJ whole genome shotgun (WGS) entry which is preliminary data.</text>
</comment>
<dbReference type="InterPro" id="IPR051536">
    <property type="entry name" value="UDG_Type-4/5"/>
</dbReference>
<keyword evidence="2" id="KW-0479">Metal-binding</keyword>
<dbReference type="GO" id="GO:0051539">
    <property type="term" value="F:4 iron, 4 sulfur cluster binding"/>
    <property type="evidence" value="ECO:0007669"/>
    <property type="project" value="UniProtKB-KW"/>
</dbReference>
<feature type="compositionally biased region" description="Low complexity" evidence="8">
    <location>
        <begin position="56"/>
        <end position="65"/>
    </location>
</feature>
<evidence type="ECO:0000256" key="8">
    <source>
        <dbReference type="SAM" id="MobiDB-lite"/>
    </source>
</evidence>
<organism evidence="10 11">
    <name type="scientific">Acetobacter peroxydans</name>
    <dbReference type="NCBI Taxonomy" id="104098"/>
    <lineage>
        <taxon>Bacteria</taxon>
        <taxon>Pseudomonadati</taxon>
        <taxon>Pseudomonadota</taxon>
        <taxon>Alphaproteobacteria</taxon>
        <taxon>Acetobacterales</taxon>
        <taxon>Acetobacteraceae</taxon>
        <taxon>Acetobacter</taxon>
    </lineage>
</organism>
<evidence type="ECO:0000313" key="10">
    <source>
        <dbReference type="EMBL" id="GEB85155.1"/>
    </source>
</evidence>
<dbReference type="Proteomes" id="UP000317730">
    <property type="component" value="Unassembled WGS sequence"/>
</dbReference>
<dbReference type="OrthoDB" id="5290748at2"/>
<evidence type="ECO:0000256" key="7">
    <source>
        <dbReference type="ARBA" id="ARBA00023204"/>
    </source>
</evidence>
<dbReference type="AlphaFoldDB" id="A0A4Y3TWN1"/>
<evidence type="ECO:0000313" key="11">
    <source>
        <dbReference type="Proteomes" id="UP000317730"/>
    </source>
</evidence>
<dbReference type="PANTHER" id="PTHR33693:SF1">
    <property type="entry name" value="TYPE-4 URACIL-DNA GLYCOSYLASE"/>
    <property type="match status" value="1"/>
</dbReference>
<feature type="region of interest" description="Disordered" evidence="8">
    <location>
        <begin position="37"/>
        <end position="84"/>
    </location>
</feature>
<evidence type="ECO:0000256" key="1">
    <source>
        <dbReference type="ARBA" id="ARBA00022485"/>
    </source>
</evidence>
<keyword evidence="4" id="KW-0378">Hydrolase</keyword>
<evidence type="ECO:0000256" key="2">
    <source>
        <dbReference type="ARBA" id="ARBA00022723"/>
    </source>
</evidence>
<dbReference type="CDD" id="cd10030">
    <property type="entry name" value="UDG-F4_TTUDGA_SPO1dp_like"/>
    <property type="match status" value="1"/>
</dbReference>
<dbReference type="Gene3D" id="3.40.470.10">
    <property type="entry name" value="Uracil-DNA glycosylase-like domain"/>
    <property type="match status" value="1"/>
</dbReference>
<dbReference type="InterPro" id="IPR036895">
    <property type="entry name" value="Uracil-DNA_glycosylase-like_sf"/>
</dbReference>
<dbReference type="GO" id="GO:0097506">
    <property type="term" value="F:deaminated base DNA N-glycosylase activity"/>
    <property type="evidence" value="ECO:0007669"/>
    <property type="project" value="UniProtKB-ARBA"/>
</dbReference>
<protein>
    <submittedName>
        <fullName evidence="10">DNA polymerase</fullName>
    </submittedName>
</protein>
<keyword evidence="3" id="KW-0227">DNA damage</keyword>
<reference evidence="10 11" key="1">
    <citation type="submission" date="2019-06" db="EMBL/GenBank/DDBJ databases">
        <title>Whole genome shotgun sequence of Acetobacter peroxydans NBRC 13755.</title>
        <authorList>
            <person name="Hosoyama A."/>
            <person name="Uohara A."/>
            <person name="Ohji S."/>
            <person name="Ichikawa N."/>
        </authorList>
    </citation>
    <scope>NUCLEOTIDE SEQUENCE [LARGE SCALE GENOMIC DNA]</scope>
    <source>
        <strain evidence="10 11">NBRC 13755</strain>
    </source>
</reference>
<dbReference type="SMART" id="SM00987">
    <property type="entry name" value="UreE_C"/>
    <property type="match status" value="1"/>
</dbReference>
<feature type="domain" description="Uracil-DNA glycosylase-like" evidence="9">
    <location>
        <begin position="126"/>
        <end position="275"/>
    </location>
</feature>
<evidence type="ECO:0000256" key="5">
    <source>
        <dbReference type="ARBA" id="ARBA00023004"/>
    </source>
</evidence>
<proteinExistence type="predicted"/>
<dbReference type="PANTHER" id="PTHR33693">
    <property type="entry name" value="TYPE-5 URACIL-DNA GLYCOSYLASE"/>
    <property type="match status" value="1"/>
</dbReference>
<keyword evidence="1" id="KW-0004">4Fe-4S</keyword>
<dbReference type="GO" id="GO:0046872">
    <property type="term" value="F:metal ion binding"/>
    <property type="evidence" value="ECO:0007669"/>
    <property type="project" value="UniProtKB-KW"/>
</dbReference>
<keyword evidence="6" id="KW-0411">Iron-sulfur</keyword>
<evidence type="ECO:0000256" key="6">
    <source>
        <dbReference type="ARBA" id="ARBA00023014"/>
    </source>
</evidence>
<dbReference type="Pfam" id="PF03167">
    <property type="entry name" value="UDG"/>
    <property type="match status" value="1"/>
</dbReference>
<keyword evidence="11" id="KW-1185">Reference proteome</keyword>
<dbReference type="GO" id="GO:0006281">
    <property type="term" value="P:DNA repair"/>
    <property type="evidence" value="ECO:0007669"/>
    <property type="project" value="UniProtKB-KW"/>
</dbReference>
<keyword evidence="5" id="KW-0408">Iron</keyword>
<name>A0A4Y3TWN1_9PROT</name>
<dbReference type="SMART" id="SM00986">
    <property type="entry name" value="UDG"/>
    <property type="match status" value="1"/>
</dbReference>